<proteinExistence type="predicted"/>
<evidence type="ECO:0000313" key="1">
    <source>
        <dbReference type="EMBL" id="CAI9271401.1"/>
    </source>
</evidence>
<protein>
    <submittedName>
        <fullName evidence="1">Uncharacterized protein</fullName>
    </submittedName>
</protein>
<organism evidence="1 2">
    <name type="scientific">Lactuca saligna</name>
    <name type="common">Willowleaf lettuce</name>
    <dbReference type="NCBI Taxonomy" id="75948"/>
    <lineage>
        <taxon>Eukaryota</taxon>
        <taxon>Viridiplantae</taxon>
        <taxon>Streptophyta</taxon>
        <taxon>Embryophyta</taxon>
        <taxon>Tracheophyta</taxon>
        <taxon>Spermatophyta</taxon>
        <taxon>Magnoliopsida</taxon>
        <taxon>eudicotyledons</taxon>
        <taxon>Gunneridae</taxon>
        <taxon>Pentapetalae</taxon>
        <taxon>asterids</taxon>
        <taxon>campanulids</taxon>
        <taxon>Asterales</taxon>
        <taxon>Asteraceae</taxon>
        <taxon>Cichorioideae</taxon>
        <taxon>Cichorieae</taxon>
        <taxon>Lactucinae</taxon>
        <taxon>Lactuca</taxon>
    </lineage>
</organism>
<dbReference type="EMBL" id="OX465078">
    <property type="protein sequence ID" value="CAI9271401.1"/>
    <property type="molecule type" value="Genomic_DNA"/>
</dbReference>
<dbReference type="AlphaFoldDB" id="A0AA35VD73"/>
<evidence type="ECO:0000313" key="2">
    <source>
        <dbReference type="Proteomes" id="UP001177003"/>
    </source>
</evidence>
<name>A0AA35VD73_LACSI</name>
<gene>
    <name evidence="1" type="ORF">LSALG_LOCUS11669</name>
</gene>
<sequence>MTSSIRRSQPVTRDFPWKVHVPVEVDWQWIGSSGLMEAMEPYLDKVFNGVQGQFMCLGWRRIFEIQEVFYKELVYEFLATVSFARIDGIYVDDNLIFLPWRGKAFLKPT</sequence>
<keyword evidence="2" id="KW-1185">Reference proteome</keyword>
<reference evidence="1" key="1">
    <citation type="submission" date="2023-04" db="EMBL/GenBank/DDBJ databases">
        <authorList>
            <person name="Vijverberg K."/>
            <person name="Xiong W."/>
            <person name="Schranz E."/>
        </authorList>
    </citation>
    <scope>NUCLEOTIDE SEQUENCE</scope>
</reference>
<accession>A0AA35VD73</accession>
<dbReference type="Proteomes" id="UP001177003">
    <property type="component" value="Chromosome 2"/>
</dbReference>